<evidence type="ECO:0000256" key="2">
    <source>
        <dbReference type="ARBA" id="ARBA00022801"/>
    </source>
</evidence>
<dbReference type="AlphaFoldDB" id="A0A382ILV8"/>
<sequence>MSNVLLLISDEHNPFYSSVYGHPSISTPNMAALASQGTTYTAYCPSPLCMPCRSAFMSGRRVHQIQAYSNCAANVDRMIPSYGKVLSDQGIHAVNAGKSHVYCATEDLGFSELLAAGKFNTIGDTENRRNPLKIRENAANRANGFGLDDRTASGDRATVDAAIDWINNKAPALDRGWVLAVNINNPHFPHYAPQEFWDLYPDGGDLPTHSGDCESANHPR</sequence>
<name>A0A382ILV8_9ZZZZ</name>
<evidence type="ECO:0000256" key="1">
    <source>
        <dbReference type="ARBA" id="ARBA00022723"/>
    </source>
</evidence>
<evidence type="ECO:0000313" key="4">
    <source>
        <dbReference type="EMBL" id="SVC00259.1"/>
    </source>
</evidence>
<organism evidence="4">
    <name type="scientific">marine metagenome</name>
    <dbReference type="NCBI Taxonomy" id="408172"/>
    <lineage>
        <taxon>unclassified sequences</taxon>
        <taxon>metagenomes</taxon>
        <taxon>ecological metagenomes</taxon>
    </lineage>
</organism>
<dbReference type="Gene3D" id="3.40.720.10">
    <property type="entry name" value="Alkaline Phosphatase, subunit A"/>
    <property type="match status" value="1"/>
</dbReference>
<evidence type="ECO:0000259" key="3">
    <source>
        <dbReference type="Pfam" id="PF00884"/>
    </source>
</evidence>
<dbReference type="GO" id="GO:0005737">
    <property type="term" value="C:cytoplasm"/>
    <property type="evidence" value="ECO:0007669"/>
    <property type="project" value="TreeGrafter"/>
</dbReference>
<feature type="domain" description="Sulfatase N-terminal" evidence="3">
    <location>
        <begin position="2"/>
        <end position="201"/>
    </location>
</feature>
<dbReference type="Pfam" id="PF00884">
    <property type="entry name" value="Sulfatase"/>
    <property type="match status" value="1"/>
</dbReference>
<dbReference type="EMBL" id="UINC01068015">
    <property type="protein sequence ID" value="SVC00259.1"/>
    <property type="molecule type" value="Genomic_DNA"/>
</dbReference>
<dbReference type="InterPro" id="IPR017850">
    <property type="entry name" value="Alkaline_phosphatase_core_sf"/>
</dbReference>
<dbReference type="GO" id="GO:0046872">
    <property type="term" value="F:metal ion binding"/>
    <property type="evidence" value="ECO:0007669"/>
    <property type="project" value="UniProtKB-KW"/>
</dbReference>
<keyword evidence="2" id="KW-0378">Hydrolase</keyword>
<proteinExistence type="predicted"/>
<dbReference type="SUPFAM" id="SSF53649">
    <property type="entry name" value="Alkaline phosphatase-like"/>
    <property type="match status" value="1"/>
</dbReference>
<reference evidence="4" key="1">
    <citation type="submission" date="2018-05" db="EMBL/GenBank/DDBJ databases">
        <authorList>
            <person name="Lanie J.A."/>
            <person name="Ng W.-L."/>
            <person name="Kazmierczak K.M."/>
            <person name="Andrzejewski T.M."/>
            <person name="Davidsen T.M."/>
            <person name="Wayne K.J."/>
            <person name="Tettelin H."/>
            <person name="Glass J.I."/>
            <person name="Rusch D."/>
            <person name="Podicherti R."/>
            <person name="Tsui H.-C.T."/>
            <person name="Winkler M.E."/>
        </authorList>
    </citation>
    <scope>NUCLEOTIDE SEQUENCE</scope>
</reference>
<dbReference type="PANTHER" id="PTHR45953">
    <property type="entry name" value="IDURONATE 2-SULFATASE"/>
    <property type="match status" value="1"/>
</dbReference>
<dbReference type="InterPro" id="IPR000917">
    <property type="entry name" value="Sulfatase_N"/>
</dbReference>
<gene>
    <name evidence="4" type="ORF">METZ01_LOCUS253113</name>
</gene>
<feature type="non-terminal residue" evidence="4">
    <location>
        <position position="220"/>
    </location>
</feature>
<dbReference type="GO" id="GO:0008484">
    <property type="term" value="F:sulfuric ester hydrolase activity"/>
    <property type="evidence" value="ECO:0007669"/>
    <property type="project" value="TreeGrafter"/>
</dbReference>
<protein>
    <recommendedName>
        <fullName evidence="3">Sulfatase N-terminal domain-containing protein</fullName>
    </recommendedName>
</protein>
<dbReference type="PANTHER" id="PTHR45953:SF1">
    <property type="entry name" value="IDURONATE 2-SULFATASE"/>
    <property type="match status" value="1"/>
</dbReference>
<accession>A0A382ILV8</accession>
<keyword evidence="1" id="KW-0479">Metal-binding</keyword>